<dbReference type="InterPro" id="IPR029753">
    <property type="entry name" value="D-isomer_DH_CS"/>
</dbReference>
<dbReference type="GO" id="GO:0051287">
    <property type="term" value="F:NAD binding"/>
    <property type="evidence" value="ECO:0007669"/>
    <property type="project" value="InterPro"/>
</dbReference>
<dbReference type="GeneID" id="90076645"/>
<dbReference type="GO" id="GO:0005829">
    <property type="term" value="C:cytosol"/>
    <property type="evidence" value="ECO:0007669"/>
    <property type="project" value="TreeGrafter"/>
</dbReference>
<dbReference type="CDD" id="cd12168">
    <property type="entry name" value="Mand_dh_like"/>
    <property type="match status" value="1"/>
</dbReference>
<dbReference type="GO" id="GO:0030267">
    <property type="term" value="F:glyoxylate reductase (NADPH) activity"/>
    <property type="evidence" value="ECO:0007669"/>
    <property type="project" value="TreeGrafter"/>
</dbReference>
<evidence type="ECO:0000256" key="2">
    <source>
        <dbReference type="ARBA" id="ARBA00023002"/>
    </source>
</evidence>
<feature type="domain" description="D-isomer specific 2-hydroxyacid dehydrogenase NAD-binding" evidence="5">
    <location>
        <begin position="122"/>
        <end position="301"/>
    </location>
</feature>
<reference evidence="6 7" key="1">
    <citation type="journal article" date="2023" name="Elife">
        <title>Identification of key yeast species and microbe-microbe interactions impacting larval growth of Drosophila in the wild.</title>
        <authorList>
            <person name="Mure A."/>
            <person name="Sugiura Y."/>
            <person name="Maeda R."/>
            <person name="Honda K."/>
            <person name="Sakurai N."/>
            <person name="Takahashi Y."/>
            <person name="Watada M."/>
            <person name="Katoh T."/>
            <person name="Gotoh A."/>
            <person name="Gotoh Y."/>
            <person name="Taniguchi I."/>
            <person name="Nakamura K."/>
            <person name="Hayashi T."/>
            <person name="Katayama T."/>
            <person name="Uemura T."/>
            <person name="Hattori Y."/>
        </authorList>
    </citation>
    <scope>NUCLEOTIDE SEQUENCE [LARGE SCALE GENOMIC DNA]</scope>
    <source>
        <strain evidence="6 7">SC-9</strain>
    </source>
</reference>
<dbReference type="SUPFAM" id="SSF51735">
    <property type="entry name" value="NAD(P)-binding Rossmann-fold domains"/>
    <property type="match status" value="1"/>
</dbReference>
<dbReference type="Gene3D" id="3.40.50.720">
    <property type="entry name" value="NAD(P)-binding Rossmann-like Domain"/>
    <property type="match status" value="2"/>
</dbReference>
<dbReference type="InterPro" id="IPR006140">
    <property type="entry name" value="D-isomer_DH_NAD-bd"/>
</dbReference>
<name>A0AAV5QVQ3_9ASCO</name>
<dbReference type="EMBL" id="BTFZ01000020">
    <property type="protein sequence ID" value="GMM38657.1"/>
    <property type="molecule type" value="Genomic_DNA"/>
</dbReference>
<dbReference type="PROSITE" id="PS00065">
    <property type="entry name" value="D_2_HYDROXYACID_DH_1"/>
    <property type="match status" value="1"/>
</dbReference>
<feature type="domain" description="D-isomer specific 2-hydroxyacid dehydrogenase catalytic" evidence="4">
    <location>
        <begin position="39"/>
        <end position="332"/>
    </location>
</feature>
<sequence>MTKKPLVLHTEPTTFGQQLWDDLEEIAEVVHMPETTDREQFIKDLKGKYSECVAIGRGYITNHRVGLFDEELISHLPPSVAYISHQGAGYDANDVAALSKRGIQLANCPGVVSAATADTNVFLMLGAMRNFDSSRRNLEAGMWPTTGSGAGSKIGISPQGKVLGILGMGAIGREVRDRVLPFGFGKIIYYNRSRLSPELEKGCEYIDNLDDFVAQADVISINCPLNKSTFHLVDDALFSKMKEGVVIVNTGRGAIIDESAMIKHLRSGKIRAAGLDVFENEPYVNTELLQFENVLATPHVGTSTEQTFYDMEKLVVDNIRAGLTTGKVLTLVPDQKFEDFGL</sequence>
<protein>
    <submittedName>
        <fullName evidence="6">Glyoxylate reductase</fullName>
    </submittedName>
</protein>
<dbReference type="InterPro" id="IPR029752">
    <property type="entry name" value="D-isomer_DH_CS1"/>
</dbReference>
<comment type="caution">
    <text evidence="6">The sequence shown here is derived from an EMBL/GenBank/DDBJ whole genome shotgun (WGS) entry which is preliminary data.</text>
</comment>
<evidence type="ECO:0000259" key="4">
    <source>
        <dbReference type="Pfam" id="PF00389"/>
    </source>
</evidence>
<accession>A0AAV5QVQ3</accession>
<dbReference type="FunFam" id="3.40.50.720:FF:000026">
    <property type="entry name" value="Glyoxylate/hydroxypyruvate reductase B"/>
    <property type="match status" value="1"/>
</dbReference>
<evidence type="ECO:0000259" key="5">
    <source>
        <dbReference type="Pfam" id="PF02826"/>
    </source>
</evidence>
<proteinExistence type="inferred from homology"/>
<dbReference type="PANTHER" id="PTHR10996:SF257">
    <property type="entry name" value="GLYOXYLATE REDUCTASE 1"/>
    <property type="match status" value="1"/>
</dbReference>
<evidence type="ECO:0000313" key="6">
    <source>
        <dbReference type="EMBL" id="GMM38657.1"/>
    </source>
</evidence>
<dbReference type="InterPro" id="IPR036291">
    <property type="entry name" value="NAD(P)-bd_dom_sf"/>
</dbReference>
<evidence type="ECO:0000256" key="1">
    <source>
        <dbReference type="ARBA" id="ARBA00005854"/>
    </source>
</evidence>
<organism evidence="6 7">
    <name type="scientific">Saccharomycopsis crataegensis</name>
    <dbReference type="NCBI Taxonomy" id="43959"/>
    <lineage>
        <taxon>Eukaryota</taxon>
        <taxon>Fungi</taxon>
        <taxon>Dikarya</taxon>
        <taxon>Ascomycota</taxon>
        <taxon>Saccharomycotina</taxon>
        <taxon>Saccharomycetes</taxon>
        <taxon>Saccharomycopsidaceae</taxon>
        <taxon>Saccharomycopsis</taxon>
    </lineage>
</organism>
<gene>
    <name evidence="6" type="ORF">DASC09_059960</name>
</gene>
<comment type="similarity">
    <text evidence="1 3">Belongs to the D-isomer specific 2-hydroxyacid dehydrogenase family.</text>
</comment>
<evidence type="ECO:0000256" key="3">
    <source>
        <dbReference type="RuleBase" id="RU003719"/>
    </source>
</evidence>
<dbReference type="Pfam" id="PF02826">
    <property type="entry name" value="2-Hacid_dh_C"/>
    <property type="match status" value="1"/>
</dbReference>
<keyword evidence="7" id="KW-1185">Reference proteome</keyword>
<dbReference type="PROSITE" id="PS00671">
    <property type="entry name" value="D_2_HYDROXYACID_DH_3"/>
    <property type="match status" value="1"/>
</dbReference>
<dbReference type="GO" id="GO:0016618">
    <property type="term" value="F:hydroxypyruvate reductase [NAD(P)H] activity"/>
    <property type="evidence" value="ECO:0007669"/>
    <property type="project" value="TreeGrafter"/>
</dbReference>
<dbReference type="RefSeq" id="XP_064855652.1">
    <property type="nucleotide sequence ID" value="XM_064999580.1"/>
</dbReference>
<dbReference type="PROSITE" id="PS00670">
    <property type="entry name" value="D_2_HYDROXYACID_DH_2"/>
    <property type="match status" value="1"/>
</dbReference>
<dbReference type="InterPro" id="IPR050223">
    <property type="entry name" value="D-isomer_2-hydroxyacid_DH"/>
</dbReference>
<dbReference type="InterPro" id="IPR006139">
    <property type="entry name" value="D-isomer_2_OHA_DH_cat_dom"/>
</dbReference>
<dbReference type="SUPFAM" id="SSF52283">
    <property type="entry name" value="Formate/glycerate dehydrogenase catalytic domain-like"/>
    <property type="match status" value="1"/>
</dbReference>
<dbReference type="PANTHER" id="PTHR10996">
    <property type="entry name" value="2-HYDROXYACID DEHYDROGENASE-RELATED"/>
    <property type="match status" value="1"/>
</dbReference>
<dbReference type="AlphaFoldDB" id="A0AAV5QVQ3"/>
<evidence type="ECO:0000313" key="7">
    <source>
        <dbReference type="Proteomes" id="UP001360560"/>
    </source>
</evidence>
<dbReference type="Proteomes" id="UP001360560">
    <property type="component" value="Unassembled WGS sequence"/>
</dbReference>
<keyword evidence="2 3" id="KW-0560">Oxidoreductase</keyword>
<dbReference type="Pfam" id="PF00389">
    <property type="entry name" value="2-Hacid_dh"/>
    <property type="match status" value="1"/>
</dbReference>